<dbReference type="EMBL" id="BLXO01000001">
    <property type="protein sequence ID" value="GFN45064.1"/>
    <property type="molecule type" value="Genomic_DNA"/>
</dbReference>
<sequence>MDFNIPFAFEAAALLAAGVRLMVCLRSSDLLPNSKISVLVLVIN</sequence>
<organism evidence="1 2">
    <name type="scientific">Candidatus Regiella insecticola</name>
    <dbReference type="NCBI Taxonomy" id="138073"/>
    <lineage>
        <taxon>Bacteria</taxon>
        <taxon>Pseudomonadati</taxon>
        <taxon>Pseudomonadota</taxon>
        <taxon>Gammaproteobacteria</taxon>
        <taxon>Enterobacterales</taxon>
        <taxon>Enterobacteriaceae</taxon>
        <taxon>aphid secondary symbionts</taxon>
        <taxon>Candidatus Regiella</taxon>
    </lineage>
</organism>
<protein>
    <submittedName>
        <fullName evidence="1">Uncharacterized protein</fullName>
    </submittedName>
</protein>
<dbReference type="Proteomes" id="UP000504714">
    <property type="component" value="Unassembled WGS sequence"/>
</dbReference>
<evidence type="ECO:0000313" key="1">
    <source>
        <dbReference type="EMBL" id="GFN45064.1"/>
    </source>
</evidence>
<accession>A0A6L2ZKU4</accession>
<gene>
    <name evidence="1" type="ORF">RINTU1_00450</name>
</gene>
<comment type="caution">
    <text evidence="1">The sequence shown here is derived from an EMBL/GenBank/DDBJ whole genome shotgun (WGS) entry which is preliminary data.</text>
</comment>
<evidence type="ECO:0000313" key="2">
    <source>
        <dbReference type="Proteomes" id="UP000504714"/>
    </source>
</evidence>
<dbReference type="AlphaFoldDB" id="A0A6L2ZKU4"/>
<name>A0A6L2ZKU4_9ENTR</name>
<reference evidence="1 2" key="1">
    <citation type="submission" date="2020-06" db="EMBL/GenBank/DDBJ databases">
        <title>The genome sequence of Candidatus Regiella insecticola strain Tut.</title>
        <authorList>
            <person name="Nikoh N."/>
            <person name="Tsuchida T."/>
            <person name="Koga R."/>
            <person name="Oshima K."/>
            <person name="Hattori M."/>
            <person name="Fukatsu T."/>
        </authorList>
    </citation>
    <scope>NUCLEOTIDE SEQUENCE [LARGE SCALE GENOMIC DNA]</scope>
    <source>
        <strain evidence="1 2">Tut</strain>
    </source>
</reference>
<proteinExistence type="predicted"/>